<dbReference type="PANTHER" id="PTHR14614:SF13">
    <property type="entry name" value="PROTEIN-LYSINE METHYLTRANSFERASE METTL21C"/>
    <property type="match status" value="1"/>
</dbReference>
<dbReference type="PANTHER" id="PTHR14614">
    <property type="entry name" value="HEPATOCELLULAR CARCINOMA-ASSOCIATED ANTIGEN"/>
    <property type="match status" value="1"/>
</dbReference>
<evidence type="ECO:0000313" key="4">
    <source>
        <dbReference type="Proteomes" id="UP000694380"/>
    </source>
</evidence>
<keyword evidence="2" id="KW-0949">S-adenosyl-L-methionine</keyword>
<keyword evidence="1" id="KW-0808">Transferase</keyword>
<organism evidence="3 4">
    <name type="scientific">Chrysemys picta bellii</name>
    <name type="common">Western painted turtle</name>
    <name type="synonym">Emys bellii</name>
    <dbReference type="NCBI Taxonomy" id="8478"/>
    <lineage>
        <taxon>Eukaryota</taxon>
        <taxon>Metazoa</taxon>
        <taxon>Chordata</taxon>
        <taxon>Craniata</taxon>
        <taxon>Vertebrata</taxon>
        <taxon>Euteleostomi</taxon>
        <taxon>Archelosauria</taxon>
        <taxon>Testudinata</taxon>
        <taxon>Testudines</taxon>
        <taxon>Cryptodira</taxon>
        <taxon>Durocryptodira</taxon>
        <taxon>Testudinoidea</taxon>
        <taxon>Emydidae</taxon>
        <taxon>Chrysemys</taxon>
    </lineage>
</organism>
<dbReference type="InterPro" id="IPR029063">
    <property type="entry name" value="SAM-dependent_MTases_sf"/>
</dbReference>
<accession>A0A8C3HQ24</accession>
<dbReference type="GO" id="GO:0071549">
    <property type="term" value="P:cellular response to dexamethasone stimulus"/>
    <property type="evidence" value="ECO:0007669"/>
    <property type="project" value="Ensembl"/>
</dbReference>
<dbReference type="GO" id="GO:0032991">
    <property type="term" value="C:protein-containing complex"/>
    <property type="evidence" value="ECO:0007669"/>
    <property type="project" value="Ensembl"/>
</dbReference>
<dbReference type="GO" id="GO:0016279">
    <property type="term" value="F:protein-lysine N-methyltransferase activity"/>
    <property type="evidence" value="ECO:0007669"/>
    <property type="project" value="Ensembl"/>
</dbReference>
<dbReference type="GeneTree" id="ENSGT00940000156596"/>
<dbReference type="SUPFAM" id="SSF53335">
    <property type="entry name" value="S-adenosyl-L-methionine-dependent methyltransferases"/>
    <property type="match status" value="1"/>
</dbReference>
<dbReference type="GO" id="GO:0032259">
    <property type="term" value="P:methylation"/>
    <property type="evidence" value="ECO:0007669"/>
    <property type="project" value="UniProtKB-KW"/>
</dbReference>
<dbReference type="OMA" id="QEHYLFA"/>
<dbReference type="Pfam" id="PF10294">
    <property type="entry name" value="Methyltransf_16"/>
    <property type="match status" value="1"/>
</dbReference>
<gene>
    <name evidence="3" type="primary">METTL21C</name>
</gene>
<reference evidence="3" key="1">
    <citation type="submission" date="2025-08" db="UniProtKB">
        <authorList>
            <consortium name="Ensembl"/>
        </authorList>
    </citation>
    <scope>IDENTIFICATION</scope>
</reference>
<dbReference type="Proteomes" id="UP000694380">
    <property type="component" value="Unplaced"/>
</dbReference>
<dbReference type="OrthoDB" id="413520at2759"/>
<dbReference type="GO" id="GO:0007519">
    <property type="term" value="P:skeletal muscle tissue development"/>
    <property type="evidence" value="ECO:0007669"/>
    <property type="project" value="Ensembl"/>
</dbReference>
<evidence type="ECO:0000256" key="1">
    <source>
        <dbReference type="ARBA" id="ARBA00022603"/>
    </source>
</evidence>
<dbReference type="CTD" id="196541"/>
<dbReference type="GO" id="GO:0010880">
    <property type="term" value="P:regulation of release of sequestered calcium ion into cytosol by sarcoplasmic reticulum"/>
    <property type="evidence" value="ECO:0007669"/>
    <property type="project" value="Ensembl"/>
</dbReference>
<proteinExistence type="predicted"/>
<reference evidence="3" key="2">
    <citation type="submission" date="2025-09" db="UniProtKB">
        <authorList>
            <consortium name="Ensembl"/>
        </authorList>
    </citation>
    <scope>IDENTIFICATION</scope>
</reference>
<dbReference type="InterPro" id="IPR019410">
    <property type="entry name" value="Methyltransf_16"/>
</dbReference>
<dbReference type="GeneID" id="101932455"/>
<keyword evidence="1" id="KW-0489">Methyltransferase</keyword>
<dbReference type="KEGG" id="cpic:101932455"/>
<evidence type="ECO:0000256" key="2">
    <source>
        <dbReference type="ARBA" id="ARBA00022691"/>
    </source>
</evidence>
<dbReference type="AlphaFoldDB" id="A0A8C3HQ24"/>
<sequence length="285" mass="32289">MPPLIVIILQENFIPAMISTQHLPHPNEIQRAMDCPSKEKELNEQQSECQDGSNCPDYCPATAESNSESPRILKILQKWIPTVSPYFDKEHYCYADHQITIQESLDHFGAIVWPGALALSQYLESNQQEINLKDKKILEIGAGTGLVSIVASILGAYVTATDLPEVLENLKLNISRNTQNMNIHQPEVRKLVWGEDLNEDFPKSTHHYDFILASDVVYHHTSLDPLLTTMVYLCQPGTVLLWANKFRFSTDFEFLEKLGNILIVTLLAEFPESNIKLIKATVKEN</sequence>
<dbReference type="Ensembl" id="ENSCPBT00000025251.1">
    <property type="protein sequence ID" value="ENSCPBP00000021450.1"/>
    <property type="gene ID" value="ENSCPBG00000015415.1"/>
</dbReference>
<keyword evidence="4" id="KW-1185">Reference proteome</keyword>
<dbReference type="GO" id="GO:0005634">
    <property type="term" value="C:nucleus"/>
    <property type="evidence" value="ECO:0007669"/>
    <property type="project" value="Ensembl"/>
</dbReference>
<dbReference type="CDD" id="cd02440">
    <property type="entry name" value="AdoMet_MTases"/>
    <property type="match status" value="1"/>
</dbReference>
<name>A0A8C3HQ24_CHRPI</name>
<dbReference type="GO" id="GO:0008628">
    <property type="term" value="P:hormone-mediated apoptotic signaling pathway"/>
    <property type="evidence" value="ECO:0007669"/>
    <property type="project" value="Ensembl"/>
</dbReference>
<dbReference type="Gene3D" id="3.40.50.150">
    <property type="entry name" value="Vaccinia Virus protein VP39"/>
    <property type="match status" value="1"/>
</dbReference>
<evidence type="ECO:0000313" key="3">
    <source>
        <dbReference type="Ensembl" id="ENSCPBP00000021450.1"/>
    </source>
</evidence>
<protein>
    <submittedName>
        <fullName evidence="3">Methyltransferase 21C, AARS1 lysine</fullName>
    </submittedName>
</protein>
<dbReference type="GO" id="GO:0031072">
    <property type="term" value="F:heat shock protein binding"/>
    <property type="evidence" value="ECO:0007669"/>
    <property type="project" value="Ensembl"/>
</dbReference>
<dbReference type="GO" id="GO:0005737">
    <property type="term" value="C:cytoplasm"/>
    <property type="evidence" value="ECO:0007669"/>
    <property type="project" value="Ensembl"/>
</dbReference>